<keyword evidence="3 6" id="KW-0187">Copper transport</keyword>
<dbReference type="EMBL" id="OIVN01002641">
    <property type="protein sequence ID" value="SPD05284.1"/>
    <property type="molecule type" value="Genomic_DNA"/>
</dbReference>
<keyword evidence="5 6" id="KW-0472">Membrane</keyword>
<dbReference type="AlphaFoldDB" id="A0A2N9H140"/>
<evidence type="ECO:0000256" key="2">
    <source>
        <dbReference type="ARBA" id="ARBA00022692"/>
    </source>
</evidence>
<feature type="transmembrane region" description="Helical" evidence="6">
    <location>
        <begin position="88"/>
        <end position="105"/>
    </location>
</feature>
<keyword evidence="6" id="KW-0186">Copper</keyword>
<comment type="similarity">
    <text evidence="1 6">Belongs to the copper transporter (Ctr) (TC 1.A.56) family. SLC31A subfamily.</text>
</comment>
<gene>
    <name evidence="7" type="ORF">FSB_LOCUS33166</name>
</gene>
<evidence type="ECO:0000256" key="5">
    <source>
        <dbReference type="ARBA" id="ARBA00023136"/>
    </source>
</evidence>
<keyword evidence="4 6" id="KW-1133">Transmembrane helix</keyword>
<evidence type="ECO:0000256" key="1">
    <source>
        <dbReference type="ARBA" id="ARBA00006921"/>
    </source>
</evidence>
<feature type="transmembrane region" description="Helical" evidence="6">
    <location>
        <begin position="111"/>
        <end position="131"/>
    </location>
</feature>
<evidence type="ECO:0000256" key="3">
    <source>
        <dbReference type="ARBA" id="ARBA00022796"/>
    </source>
</evidence>
<dbReference type="Pfam" id="PF04145">
    <property type="entry name" value="Ctr"/>
    <property type="match status" value="2"/>
</dbReference>
<evidence type="ECO:0000313" key="7">
    <source>
        <dbReference type="EMBL" id="SPD05284.1"/>
    </source>
</evidence>
<reference evidence="7" key="1">
    <citation type="submission" date="2018-02" db="EMBL/GenBank/DDBJ databases">
        <authorList>
            <person name="Cohen D.B."/>
            <person name="Kent A.D."/>
        </authorList>
    </citation>
    <scope>NUCLEOTIDE SEQUENCE</scope>
</reference>
<proteinExistence type="inferred from homology"/>
<protein>
    <recommendedName>
        <fullName evidence="6">Copper transport protein</fullName>
    </recommendedName>
</protein>
<comment type="caution">
    <text evidence="6">Lacks conserved residue(s) required for the propagation of feature annotation.</text>
</comment>
<dbReference type="GO" id="GO:0005375">
    <property type="term" value="F:copper ion transmembrane transporter activity"/>
    <property type="evidence" value="ECO:0007669"/>
    <property type="project" value="UniProtKB-UniRule"/>
</dbReference>
<accession>A0A2N9H140</accession>
<keyword evidence="6" id="KW-0813">Transport</keyword>
<organism evidence="7">
    <name type="scientific">Fagus sylvatica</name>
    <name type="common">Beechnut</name>
    <dbReference type="NCBI Taxonomy" id="28930"/>
    <lineage>
        <taxon>Eukaryota</taxon>
        <taxon>Viridiplantae</taxon>
        <taxon>Streptophyta</taxon>
        <taxon>Embryophyta</taxon>
        <taxon>Tracheophyta</taxon>
        <taxon>Spermatophyta</taxon>
        <taxon>Magnoliopsida</taxon>
        <taxon>eudicotyledons</taxon>
        <taxon>Gunneridae</taxon>
        <taxon>Pentapetalae</taxon>
        <taxon>rosids</taxon>
        <taxon>fabids</taxon>
        <taxon>Fagales</taxon>
        <taxon>Fagaceae</taxon>
        <taxon>Fagus</taxon>
    </lineage>
</organism>
<dbReference type="InterPro" id="IPR007274">
    <property type="entry name" value="Cop_transporter"/>
</dbReference>
<name>A0A2N9H140_FAGSY</name>
<keyword evidence="6" id="KW-0406">Ion transport</keyword>
<feature type="transmembrane region" description="Helical" evidence="6">
    <location>
        <begin position="48"/>
        <end position="67"/>
    </location>
</feature>
<comment type="subcellular location">
    <subcellularLocation>
        <location evidence="6">Membrane</location>
        <topology evidence="6">Multi-pass membrane protein</topology>
    </subcellularLocation>
</comment>
<evidence type="ECO:0000256" key="4">
    <source>
        <dbReference type="ARBA" id="ARBA00022989"/>
    </source>
</evidence>
<evidence type="ECO:0000256" key="6">
    <source>
        <dbReference type="RuleBase" id="RU367022"/>
    </source>
</evidence>
<dbReference type="GO" id="GO:0005886">
    <property type="term" value="C:plasma membrane"/>
    <property type="evidence" value="ECO:0007669"/>
    <property type="project" value="TreeGrafter"/>
</dbReference>
<dbReference type="PANTHER" id="PTHR12483:SF24">
    <property type="entry name" value="COPPER TRANSPORTER 2-RELATED"/>
    <property type="match status" value="1"/>
</dbReference>
<feature type="transmembrane region" description="Helical" evidence="6">
    <location>
        <begin position="21"/>
        <end position="42"/>
    </location>
</feature>
<keyword evidence="2 6" id="KW-0812">Transmembrane</keyword>
<sequence length="150" mass="16372">MASMNHSSGSEMHNMDHNHTNMAMMHMTFFWGSNAQILFSGWPGTRAGMYALALIFVFVLSVLVEWLSNGQLIKPGASNVKAGLVQTLMHAIRVGLAYIVMLAIMSFNVGILLVAVAGHAIGFLLFGSRVFKHSEMPPYVKTSDLPPMSC</sequence>
<dbReference type="PANTHER" id="PTHR12483">
    <property type="entry name" value="SOLUTE CARRIER FAMILY 31 COPPER TRANSPORTERS"/>
    <property type="match status" value="1"/>
</dbReference>